<proteinExistence type="predicted"/>
<dbReference type="RefSeq" id="WP_285968972.1">
    <property type="nucleotide sequence ID" value="NZ_CP127294.1"/>
</dbReference>
<sequence>MSGGSLRRTRAVLVAGTAVAGGVALVLPTAHSLPGRLPADDLGPELSLALRIVCAVALAAAFALAWVTLKRHSDEPLAFAMLPGLVIAGIAVRYLVRTLPAFADEFPAAGIGPALGAWLLLGVGGLLTVTGLAAGFALRAR</sequence>
<evidence type="ECO:0000313" key="3">
    <source>
        <dbReference type="Proteomes" id="UP001236014"/>
    </source>
</evidence>
<dbReference type="KEGG" id="acab:QRX50_43905"/>
<evidence type="ECO:0000256" key="1">
    <source>
        <dbReference type="SAM" id="Phobius"/>
    </source>
</evidence>
<dbReference type="Proteomes" id="UP001236014">
    <property type="component" value="Chromosome"/>
</dbReference>
<keyword evidence="3" id="KW-1185">Reference proteome</keyword>
<protein>
    <submittedName>
        <fullName evidence="2">Uncharacterized protein</fullName>
    </submittedName>
</protein>
<dbReference type="EMBL" id="CP127294">
    <property type="protein sequence ID" value="WIX78249.1"/>
    <property type="molecule type" value="Genomic_DNA"/>
</dbReference>
<organism evidence="2 3">
    <name type="scientific">Amycolatopsis carbonis</name>
    <dbReference type="NCBI Taxonomy" id="715471"/>
    <lineage>
        <taxon>Bacteria</taxon>
        <taxon>Bacillati</taxon>
        <taxon>Actinomycetota</taxon>
        <taxon>Actinomycetes</taxon>
        <taxon>Pseudonocardiales</taxon>
        <taxon>Pseudonocardiaceae</taxon>
        <taxon>Amycolatopsis</taxon>
    </lineage>
</organism>
<accession>A0A9Y2MWR3</accession>
<keyword evidence="1" id="KW-1133">Transmembrane helix</keyword>
<feature type="transmembrane region" description="Helical" evidence="1">
    <location>
        <begin position="116"/>
        <end position="138"/>
    </location>
</feature>
<feature type="transmembrane region" description="Helical" evidence="1">
    <location>
        <begin position="76"/>
        <end position="96"/>
    </location>
</feature>
<evidence type="ECO:0000313" key="2">
    <source>
        <dbReference type="EMBL" id="WIX78249.1"/>
    </source>
</evidence>
<keyword evidence="1" id="KW-0812">Transmembrane</keyword>
<dbReference type="AlphaFoldDB" id="A0A9Y2MWR3"/>
<keyword evidence="1" id="KW-0472">Membrane</keyword>
<feature type="transmembrane region" description="Helical" evidence="1">
    <location>
        <begin position="48"/>
        <end position="69"/>
    </location>
</feature>
<reference evidence="2 3" key="1">
    <citation type="submission" date="2023-06" db="EMBL/GenBank/DDBJ databases">
        <authorList>
            <person name="Oyuntsetseg B."/>
            <person name="Kim S.B."/>
        </authorList>
    </citation>
    <scope>NUCLEOTIDE SEQUENCE [LARGE SCALE GENOMIC DNA]</scope>
    <source>
        <strain evidence="2 3">2-15</strain>
    </source>
</reference>
<gene>
    <name evidence="2" type="ORF">QRX50_43905</name>
</gene>
<name>A0A9Y2MWR3_9PSEU</name>